<feature type="region of interest" description="Disordered" evidence="2">
    <location>
        <begin position="1"/>
        <end position="26"/>
    </location>
</feature>
<protein>
    <recommendedName>
        <fullName evidence="3">RING-type domain-containing protein</fullName>
    </recommendedName>
</protein>
<dbReference type="GO" id="GO:0008270">
    <property type="term" value="F:zinc ion binding"/>
    <property type="evidence" value="ECO:0007669"/>
    <property type="project" value="UniProtKB-KW"/>
</dbReference>
<keyword evidence="1" id="KW-0862">Zinc</keyword>
<dbReference type="STRING" id="43335.A0A4U5PQC7"/>
<dbReference type="GO" id="GO:0016567">
    <property type="term" value="P:protein ubiquitination"/>
    <property type="evidence" value="ECO:0007669"/>
    <property type="project" value="TreeGrafter"/>
</dbReference>
<feature type="compositionally biased region" description="Basic residues" evidence="2">
    <location>
        <begin position="1"/>
        <end position="11"/>
    </location>
</feature>
<gene>
    <name evidence="4" type="ORF">D5086_0000201440</name>
</gene>
<evidence type="ECO:0000259" key="3">
    <source>
        <dbReference type="PROSITE" id="PS50089"/>
    </source>
</evidence>
<proteinExistence type="predicted"/>
<comment type="caution">
    <text evidence="4">The sequence shown here is derived from an EMBL/GenBank/DDBJ whole genome shotgun (WGS) entry which is preliminary data.</text>
</comment>
<dbReference type="AlphaFoldDB" id="A0A4U5PQC7"/>
<organism evidence="4">
    <name type="scientific">Populus alba</name>
    <name type="common">White poplar</name>
    <dbReference type="NCBI Taxonomy" id="43335"/>
    <lineage>
        <taxon>Eukaryota</taxon>
        <taxon>Viridiplantae</taxon>
        <taxon>Streptophyta</taxon>
        <taxon>Embryophyta</taxon>
        <taxon>Tracheophyta</taxon>
        <taxon>Spermatophyta</taxon>
        <taxon>Magnoliopsida</taxon>
        <taxon>eudicotyledons</taxon>
        <taxon>Gunneridae</taxon>
        <taxon>Pentapetalae</taxon>
        <taxon>rosids</taxon>
        <taxon>fabids</taxon>
        <taxon>Malpighiales</taxon>
        <taxon>Salicaceae</taxon>
        <taxon>Saliceae</taxon>
        <taxon>Populus</taxon>
    </lineage>
</organism>
<evidence type="ECO:0000256" key="1">
    <source>
        <dbReference type="PROSITE-ProRule" id="PRU00175"/>
    </source>
</evidence>
<feature type="domain" description="RING-type" evidence="3">
    <location>
        <begin position="359"/>
        <end position="392"/>
    </location>
</feature>
<keyword evidence="1" id="KW-0863">Zinc-finger</keyword>
<dbReference type="SMART" id="SM00327">
    <property type="entry name" value="VWA"/>
    <property type="match status" value="1"/>
</dbReference>
<keyword evidence="1" id="KW-0479">Metal-binding</keyword>
<dbReference type="Pfam" id="PF13920">
    <property type="entry name" value="zf-C3HC4_3"/>
    <property type="match status" value="1"/>
</dbReference>
<dbReference type="Pfam" id="PF07002">
    <property type="entry name" value="Copine"/>
    <property type="match status" value="1"/>
</dbReference>
<sequence length="403" mass="44568">MGCKHSRHQDHQHRDSFGCRASSNPCSTPNVPSYAVYDDGRSKPQSRYSRIGDDYHSLEQVTRALAQAGLESSNLIVGIDFTKSNEWTGARSFHRKSLHHLGDSMNPYEQAISIIGRTLSAFDEDNLIPCFGFGDASTHDQKVFSFYPDDQLCNGFEEVSSRYREIVPRVNLAGPTSFAPIIETAIEIVDNSCGQYHVLLIIADGQVTSSVGTVNGKLSSQEQNTINAIVRASNYPLSIVLVGVGDGPWDMMHKFDDNIPSRAFDNFQFVNFTEIMSKNIPMSKKETEFALDALMEIPSQYKATIDLQLLGCKKGAPGRNALPPPLGNGSVNSYTTYSSPRSNAAYVPCTDHSSDNRHCPSCLWNKKDLAFGCGHQTCYDCGKDLNQCPICQAYITTKIKLYE</sequence>
<dbReference type="InterPro" id="IPR010734">
    <property type="entry name" value="Copine_C"/>
</dbReference>
<dbReference type="SUPFAM" id="SSF57850">
    <property type="entry name" value="RING/U-box"/>
    <property type="match status" value="1"/>
</dbReference>
<dbReference type="EMBL" id="RCHU01000665">
    <property type="protein sequence ID" value="TKR98626.1"/>
    <property type="molecule type" value="Genomic_DNA"/>
</dbReference>
<dbReference type="PANTHER" id="PTHR45751">
    <property type="entry name" value="COPINE FAMILY PROTEIN 1"/>
    <property type="match status" value="1"/>
</dbReference>
<name>A0A4U5PQC7_POPAL</name>
<dbReference type="InterPro" id="IPR001841">
    <property type="entry name" value="Znf_RING"/>
</dbReference>
<dbReference type="GO" id="GO:0005634">
    <property type="term" value="C:nucleus"/>
    <property type="evidence" value="ECO:0007669"/>
    <property type="project" value="TreeGrafter"/>
</dbReference>
<dbReference type="PROSITE" id="PS50089">
    <property type="entry name" value="ZF_RING_2"/>
    <property type="match status" value="1"/>
</dbReference>
<dbReference type="InterPro" id="IPR052079">
    <property type="entry name" value="E3_ligase/Copine_domain"/>
</dbReference>
<dbReference type="InterPro" id="IPR013083">
    <property type="entry name" value="Znf_RING/FYVE/PHD"/>
</dbReference>
<reference evidence="4" key="1">
    <citation type="submission" date="2018-10" db="EMBL/GenBank/DDBJ databases">
        <title>Population genomic analysis revealed the cold adaptation of white poplar.</title>
        <authorList>
            <person name="Liu Y.-J."/>
        </authorList>
    </citation>
    <scope>NUCLEOTIDE SEQUENCE [LARGE SCALE GENOMIC DNA]</scope>
    <source>
        <strain evidence="4">PAL-ZL1</strain>
    </source>
</reference>
<dbReference type="InterPro" id="IPR002035">
    <property type="entry name" value="VWF_A"/>
</dbReference>
<accession>A0A4U5PQC7</accession>
<evidence type="ECO:0000256" key="2">
    <source>
        <dbReference type="SAM" id="MobiDB-lite"/>
    </source>
</evidence>
<dbReference type="PANTHER" id="PTHR45751:SF51">
    <property type="entry name" value="OS06G0608800 PROTEIN"/>
    <property type="match status" value="1"/>
</dbReference>
<dbReference type="SUPFAM" id="SSF53300">
    <property type="entry name" value="vWA-like"/>
    <property type="match status" value="1"/>
</dbReference>
<dbReference type="GO" id="GO:0004842">
    <property type="term" value="F:ubiquitin-protein transferase activity"/>
    <property type="evidence" value="ECO:0007669"/>
    <property type="project" value="TreeGrafter"/>
</dbReference>
<dbReference type="InterPro" id="IPR036465">
    <property type="entry name" value="vWFA_dom_sf"/>
</dbReference>
<dbReference type="Gene3D" id="3.30.40.10">
    <property type="entry name" value="Zinc/RING finger domain, C3HC4 (zinc finger)"/>
    <property type="match status" value="1"/>
</dbReference>
<evidence type="ECO:0000313" key="4">
    <source>
        <dbReference type="EMBL" id="TKR98626.1"/>
    </source>
</evidence>